<dbReference type="InterPro" id="IPR016035">
    <property type="entry name" value="Acyl_Trfase/lysoPLipase"/>
</dbReference>
<evidence type="ECO:0000256" key="6">
    <source>
        <dbReference type="PIRNR" id="PIRNR000446"/>
    </source>
</evidence>
<gene>
    <name evidence="9" type="ordered locus">Selin_0581</name>
</gene>
<dbReference type="AlphaFoldDB" id="E6W0Z7"/>
<organism evidence="9 10">
    <name type="scientific">Desulfurispirillum indicum (strain ATCC BAA-1389 / DSM 22839 / S5)</name>
    <dbReference type="NCBI Taxonomy" id="653733"/>
    <lineage>
        <taxon>Bacteria</taxon>
        <taxon>Pseudomonadati</taxon>
        <taxon>Chrysiogenota</taxon>
        <taxon>Chrysiogenia</taxon>
        <taxon>Chrysiogenales</taxon>
        <taxon>Chrysiogenaceae</taxon>
        <taxon>Desulfurispirillum</taxon>
    </lineage>
</organism>
<dbReference type="Gene3D" id="3.30.70.250">
    <property type="entry name" value="Malonyl-CoA ACP transacylase, ACP-binding"/>
    <property type="match status" value="1"/>
</dbReference>
<dbReference type="InterPro" id="IPR024925">
    <property type="entry name" value="Malonyl_CoA-ACP_transAc"/>
</dbReference>
<evidence type="ECO:0000256" key="5">
    <source>
        <dbReference type="ARBA" id="ARBA00048462"/>
    </source>
</evidence>
<dbReference type="GO" id="GO:0004314">
    <property type="term" value="F:[acyl-carrier-protein] S-malonyltransferase activity"/>
    <property type="evidence" value="ECO:0007669"/>
    <property type="project" value="UniProtKB-EC"/>
</dbReference>
<feature type="active site" evidence="7">
    <location>
        <position position="95"/>
    </location>
</feature>
<dbReference type="Pfam" id="PF00698">
    <property type="entry name" value="Acyl_transf_1"/>
    <property type="match status" value="1"/>
</dbReference>
<dbReference type="KEGG" id="din:Selin_0581"/>
<evidence type="ECO:0000313" key="10">
    <source>
        <dbReference type="Proteomes" id="UP000002572"/>
    </source>
</evidence>
<dbReference type="InterPro" id="IPR050858">
    <property type="entry name" value="Mal-CoA-ACP_Trans/PKS_FabD"/>
</dbReference>
<dbReference type="STRING" id="653733.Selin_0581"/>
<dbReference type="HOGENOM" id="CLU_030558_0_1_0"/>
<evidence type="ECO:0000256" key="7">
    <source>
        <dbReference type="PIRSR" id="PIRSR000446-1"/>
    </source>
</evidence>
<dbReference type="NCBIfam" id="TIGR00128">
    <property type="entry name" value="fabD"/>
    <property type="match status" value="1"/>
</dbReference>
<dbReference type="Proteomes" id="UP000002572">
    <property type="component" value="Chromosome"/>
</dbReference>
<proteinExistence type="inferred from homology"/>
<dbReference type="FunFam" id="3.30.70.250:FF:000001">
    <property type="entry name" value="Malonyl CoA-acyl carrier protein transacylase"/>
    <property type="match status" value="1"/>
</dbReference>
<keyword evidence="10" id="KW-1185">Reference proteome</keyword>
<dbReference type="eggNOG" id="COG0331">
    <property type="taxonomic scope" value="Bacteria"/>
</dbReference>
<evidence type="ECO:0000313" key="9">
    <source>
        <dbReference type="EMBL" id="ADU65329.1"/>
    </source>
</evidence>
<dbReference type="InterPro" id="IPR004410">
    <property type="entry name" value="Malonyl_CoA-ACP_transAc_FabD"/>
</dbReference>
<dbReference type="PIRSF" id="PIRSF000446">
    <property type="entry name" value="Mct"/>
    <property type="match status" value="1"/>
</dbReference>
<dbReference type="Gene3D" id="3.40.366.10">
    <property type="entry name" value="Malonyl-Coenzyme A Acyl Carrier Protein, domain 2"/>
    <property type="match status" value="1"/>
</dbReference>
<dbReference type="EMBL" id="CP002432">
    <property type="protein sequence ID" value="ADU65329.1"/>
    <property type="molecule type" value="Genomic_DNA"/>
</dbReference>
<feature type="active site" evidence="7">
    <location>
        <position position="206"/>
    </location>
</feature>
<dbReference type="RefSeq" id="WP_013505217.1">
    <property type="nucleotide sequence ID" value="NC_014836.1"/>
</dbReference>
<evidence type="ECO:0000256" key="2">
    <source>
        <dbReference type="ARBA" id="ARBA00018953"/>
    </source>
</evidence>
<protein>
    <recommendedName>
        <fullName evidence="2 6">Malonyl CoA-acyl carrier protein transacylase</fullName>
        <ecNumber evidence="1 6">2.3.1.39</ecNumber>
    </recommendedName>
</protein>
<dbReference type="PANTHER" id="PTHR42681">
    <property type="entry name" value="MALONYL-COA-ACYL CARRIER PROTEIN TRANSACYLASE, MITOCHONDRIAL"/>
    <property type="match status" value="1"/>
</dbReference>
<dbReference type="SMART" id="SM00827">
    <property type="entry name" value="PKS_AT"/>
    <property type="match status" value="1"/>
</dbReference>
<dbReference type="GO" id="GO:0005829">
    <property type="term" value="C:cytosol"/>
    <property type="evidence" value="ECO:0007669"/>
    <property type="project" value="TreeGrafter"/>
</dbReference>
<name>E6W0Z7_DESIS</name>
<dbReference type="SUPFAM" id="SSF55048">
    <property type="entry name" value="Probable ACP-binding domain of malonyl-CoA ACP transacylase"/>
    <property type="match status" value="1"/>
</dbReference>
<dbReference type="InterPro" id="IPR001227">
    <property type="entry name" value="Ac_transferase_dom_sf"/>
</dbReference>
<keyword evidence="4 6" id="KW-0012">Acyltransferase</keyword>
<evidence type="ECO:0000259" key="8">
    <source>
        <dbReference type="SMART" id="SM00827"/>
    </source>
</evidence>
<dbReference type="InterPro" id="IPR014043">
    <property type="entry name" value="Acyl_transferase_dom"/>
</dbReference>
<dbReference type="EC" id="2.3.1.39" evidence="1 6"/>
<dbReference type="InterPro" id="IPR016036">
    <property type="entry name" value="Malonyl_transacylase_ACP-bd"/>
</dbReference>
<accession>E6W0Z7</accession>
<reference evidence="9 10" key="1">
    <citation type="submission" date="2010-12" db="EMBL/GenBank/DDBJ databases">
        <title>Complete sequence of Desulfurispirillum indicum S5.</title>
        <authorList>
            <consortium name="US DOE Joint Genome Institute"/>
            <person name="Lucas S."/>
            <person name="Copeland A."/>
            <person name="Lapidus A."/>
            <person name="Cheng J.-F."/>
            <person name="Goodwin L."/>
            <person name="Pitluck S."/>
            <person name="Chertkov O."/>
            <person name="Held B."/>
            <person name="Detter J.C."/>
            <person name="Han C."/>
            <person name="Tapia R."/>
            <person name="Land M."/>
            <person name="Hauser L."/>
            <person name="Kyrpides N."/>
            <person name="Ivanova N."/>
            <person name="Mikhailova N."/>
            <person name="Haggblom M."/>
            <person name="Rauschenbach I."/>
            <person name="Bini E."/>
            <person name="Woyke T."/>
        </authorList>
    </citation>
    <scope>NUCLEOTIDE SEQUENCE [LARGE SCALE GENOMIC DNA]</scope>
    <source>
        <strain evidence="10">ATCC BAA-1389 / DSM 22839 / S5</strain>
    </source>
</reference>
<sequence length="320" mass="35230">MLQEKNIAFLYPGQGSQVVGMGKDLCQQYHYARHLFEQAGDVLGFDLMNICFNGPEEELRLTSITQPALLVTSVIAHQVLTRELGMTPKTAAGHSLGEYSALCCAGGIDFADAVKLVHLRGKYMQEAVPVGKGAMAAIMNLDIDSIREACRRAAQKEQEVVMVANYNLPSQIVIAGDTSAVELACTYCKEMGAKKAVMLPVSAPFHCSLMQPAQDRLQKDMESITFNDLQYTIINNVDAAYMYRAEDIPTSLTRQVTGTVRWYESMEILLGDGIHSFVELGSGKVLSGIMRKINKEARILNLESCEDLKKIEEAFYAAAQ</sequence>
<dbReference type="OrthoDB" id="9805460at2"/>
<dbReference type="SUPFAM" id="SSF52151">
    <property type="entry name" value="FabD/lysophospholipase-like"/>
    <property type="match status" value="1"/>
</dbReference>
<keyword evidence="3 6" id="KW-0808">Transferase</keyword>
<evidence type="ECO:0000256" key="4">
    <source>
        <dbReference type="ARBA" id="ARBA00023315"/>
    </source>
</evidence>
<comment type="catalytic activity">
    <reaction evidence="5 6">
        <text>holo-[ACP] + malonyl-CoA = malonyl-[ACP] + CoA</text>
        <dbReference type="Rhea" id="RHEA:41792"/>
        <dbReference type="Rhea" id="RHEA-COMP:9623"/>
        <dbReference type="Rhea" id="RHEA-COMP:9685"/>
        <dbReference type="ChEBI" id="CHEBI:57287"/>
        <dbReference type="ChEBI" id="CHEBI:57384"/>
        <dbReference type="ChEBI" id="CHEBI:64479"/>
        <dbReference type="ChEBI" id="CHEBI:78449"/>
        <dbReference type="EC" id="2.3.1.39"/>
    </reaction>
</comment>
<evidence type="ECO:0000256" key="3">
    <source>
        <dbReference type="ARBA" id="ARBA00022679"/>
    </source>
</evidence>
<dbReference type="FunCoup" id="E6W0Z7">
    <property type="interactions" value="504"/>
</dbReference>
<dbReference type="InParanoid" id="E6W0Z7"/>
<feature type="domain" description="Malonyl-CoA:ACP transacylase (MAT)" evidence="8">
    <location>
        <begin position="10"/>
        <end position="306"/>
    </location>
</feature>
<comment type="similarity">
    <text evidence="6">Belongs to the fabD family.</text>
</comment>
<dbReference type="PANTHER" id="PTHR42681:SF1">
    <property type="entry name" value="MALONYL-COA-ACYL CARRIER PROTEIN TRANSACYLASE, MITOCHONDRIAL"/>
    <property type="match status" value="1"/>
</dbReference>
<evidence type="ECO:0000256" key="1">
    <source>
        <dbReference type="ARBA" id="ARBA00013258"/>
    </source>
</evidence>
<dbReference type="GO" id="GO:0006633">
    <property type="term" value="P:fatty acid biosynthetic process"/>
    <property type="evidence" value="ECO:0007669"/>
    <property type="project" value="TreeGrafter"/>
</dbReference>